<evidence type="ECO:0000313" key="2">
    <source>
        <dbReference type="EMBL" id="PCH62988.1"/>
    </source>
</evidence>
<dbReference type="Proteomes" id="UP000218172">
    <property type="component" value="Unassembled WGS sequence"/>
</dbReference>
<dbReference type="GO" id="GO:0020037">
    <property type="term" value="F:heme binding"/>
    <property type="evidence" value="ECO:0007669"/>
    <property type="project" value="TreeGrafter"/>
</dbReference>
<evidence type="ECO:0000259" key="1">
    <source>
        <dbReference type="Pfam" id="PF00174"/>
    </source>
</evidence>
<evidence type="ECO:0000313" key="3">
    <source>
        <dbReference type="Proteomes" id="UP000218172"/>
    </source>
</evidence>
<feature type="domain" description="Oxidoreductase molybdopterin-binding" evidence="1">
    <location>
        <begin position="109"/>
        <end position="272"/>
    </location>
</feature>
<dbReference type="Pfam" id="PF00174">
    <property type="entry name" value="Oxidored_molyb"/>
    <property type="match status" value="1"/>
</dbReference>
<dbReference type="InterPro" id="IPR036374">
    <property type="entry name" value="OxRdtase_Mopterin-bd_sf"/>
</dbReference>
<dbReference type="InterPro" id="IPR000572">
    <property type="entry name" value="OxRdtase_Mopterin-bd_dom"/>
</dbReference>
<dbReference type="PANTHER" id="PTHR19372:SF7">
    <property type="entry name" value="SULFITE OXIDASE, MITOCHONDRIAL"/>
    <property type="match status" value="1"/>
</dbReference>
<dbReference type="EMBL" id="NVQR01000029">
    <property type="protein sequence ID" value="PCH62988.1"/>
    <property type="molecule type" value="Genomic_DNA"/>
</dbReference>
<sequence length="411" mass="46213">MVCWTGLIISRTGGNMKSETNNPAETTDKSVDKNRRNLLKGVLGATGAASIPSWILPALAQGEQLVPFTDVPDSFVIRPVTDGANHVLDTRQIDSYFTPNEDFYIIQHYGQPEVDNASYSLKVTGMVDRELEFSLQDIIDRNPLEMQVGFECGGNGQRNFNGLIGNGRWRGTSLMRILEEAGIQDGAKEVVFFGADIGTEEIRGAEVETAFARSLSIEDATRPENMIAYEMNGEPLPKHHGKPVRLLVPGWYGVANVKWLTQIHVQDTRYMGRFMGRDYVTLKKEMVGDEMRWVENSVTKMNLKSSIIRVVKMGNQHRIQGFVLNDGTALRSIEVKIDDGPWQLAQVNPRSTKYSWKLFNFNWDNATSGEHTLVSRVTDINGNVQASQDELPEKVSYWEDFGQFTRTINID</sequence>
<dbReference type="GO" id="GO:0043546">
    <property type="term" value="F:molybdopterin cofactor binding"/>
    <property type="evidence" value="ECO:0007669"/>
    <property type="project" value="TreeGrafter"/>
</dbReference>
<dbReference type="GO" id="GO:0008482">
    <property type="term" value="F:sulfite oxidase activity"/>
    <property type="evidence" value="ECO:0007669"/>
    <property type="project" value="TreeGrafter"/>
</dbReference>
<dbReference type="SUPFAM" id="SSF81296">
    <property type="entry name" value="E set domains"/>
    <property type="match status" value="1"/>
</dbReference>
<dbReference type="AlphaFoldDB" id="A0A2A4MT07"/>
<comment type="caution">
    <text evidence="2">The sequence shown here is derived from an EMBL/GenBank/DDBJ whole genome shotgun (WGS) entry which is preliminary data.</text>
</comment>
<reference evidence="3" key="1">
    <citation type="submission" date="2017-08" db="EMBL/GenBank/DDBJ databases">
        <title>A dynamic microbial community with high functional redundancy inhabits the cold, oxic subseafloor aquifer.</title>
        <authorList>
            <person name="Tully B.J."/>
            <person name="Wheat C.G."/>
            <person name="Glazer B.T."/>
            <person name="Huber J.A."/>
        </authorList>
    </citation>
    <scope>NUCLEOTIDE SEQUENCE [LARGE SCALE GENOMIC DNA]</scope>
</reference>
<dbReference type="PANTHER" id="PTHR19372">
    <property type="entry name" value="SULFITE REDUCTASE"/>
    <property type="match status" value="1"/>
</dbReference>
<dbReference type="InterPro" id="IPR014756">
    <property type="entry name" value="Ig_E-set"/>
</dbReference>
<dbReference type="Gene3D" id="2.60.40.650">
    <property type="match status" value="1"/>
</dbReference>
<dbReference type="SUPFAM" id="SSF56524">
    <property type="entry name" value="Oxidoreductase molybdopterin-binding domain"/>
    <property type="match status" value="1"/>
</dbReference>
<dbReference type="InterPro" id="IPR008335">
    <property type="entry name" value="Mopterin_OxRdtase_euk"/>
</dbReference>
<dbReference type="Gene3D" id="3.90.420.10">
    <property type="entry name" value="Oxidoreductase, molybdopterin-binding domain"/>
    <property type="match status" value="1"/>
</dbReference>
<dbReference type="GO" id="GO:0006790">
    <property type="term" value="P:sulfur compound metabolic process"/>
    <property type="evidence" value="ECO:0007669"/>
    <property type="project" value="TreeGrafter"/>
</dbReference>
<protein>
    <submittedName>
        <fullName evidence="2">Sulfite oxidase</fullName>
    </submittedName>
</protein>
<proteinExistence type="predicted"/>
<name>A0A2A4MT07_9GAMM</name>
<organism evidence="2 3">
    <name type="scientific">SAR86 cluster bacterium</name>
    <dbReference type="NCBI Taxonomy" id="2030880"/>
    <lineage>
        <taxon>Bacteria</taxon>
        <taxon>Pseudomonadati</taxon>
        <taxon>Pseudomonadota</taxon>
        <taxon>Gammaproteobacteria</taxon>
        <taxon>SAR86 cluster</taxon>
    </lineage>
</organism>
<gene>
    <name evidence="2" type="ORF">COC19_01940</name>
</gene>
<accession>A0A2A4MT07</accession>
<dbReference type="PRINTS" id="PR00407">
    <property type="entry name" value="EUMOPTERIN"/>
</dbReference>